<dbReference type="InterPro" id="IPR051049">
    <property type="entry name" value="Dienelactone_hydrolase-like"/>
</dbReference>
<proteinExistence type="predicted"/>
<dbReference type="EMBL" id="JBHLTL010000011">
    <property type="protein sequence ID" value="MFC0590626.1"/>
    <property type="molecule type" value="Genomic_DNA"/>
</dbReference>
<dbReference type="Pfam" id="PF01738">
    <property type="entry name" value="DLH"/>
    <property type="match status" value="1"/>
</dbReference>
<keyword evidence="2" id="KW-0378">Hydrolase</keyword>
<protein>
    <submittedName>
        <fullName evidence="2">Dienelactone hydrolase family protein</fullName>
        <ecNumber evidence="2">3.1.-.-</ecNumber>
    </submittedName>
</protein>
<dbReference type="GO" id="GO:0016787">
    <property type="term" value="F:hydrolase activity"/>
    <property type="evidence" value="ECO:0007669"/>
    <property type="project" value="UniProtKB-KW"/>
</dbReference>
<dbReference type="RefSeq" id="WP_379482077.1">
    <property type="nucleotide sequence ID" value="NZ_JBHLTL010000011.1"/>
</dbReference>
<feature type="domain" description="Dienelactone hydrolase" evidence="1">
    <location>
        <begin position="24"/>
        <end position="231"/>
    </location>
</feature>
<accession>A0ABV6PLA7</accession>
<dbReference type="PANTHER" id="PTHR46623:SF6">
    <property type="entry name" value="ALPHA_BETA-HYDROLASES SUPERFAMILY PROTEIN"/>
    <property type="match status" value="1"/>
</dbReference>
<reference evidence="2 3" key="1">
    <citation type="submission" date="2024-09" db="EMBL/GenBank/DDBJ databases">
        <authorList>
            <person name="Sun Q."/>
            <person name="Mori K."/>
        </authorList>
    </citation>
    <scope>NUCLEOTIDE SEQUENCE [LARGE SCALE GENOMIC DNA]</scope>
    <source>
        <strain evidence="2 3">NCAIM B.02537</strain>
    </source>
</reference>
<dbReference type="InterPro" id="IPR029058">
    <property type="entry name" value="AB_hydrolase_fold"/>
</dbReference>
<evidence type="ECO:0000313" key="3">
    <source>
        <dbReference type="Proteomes" id="UP001589943"/>
    </source>
</evidence>
<organism evidence="2 3">
    <name type="scientific">Novosphingobium aquiterrae</name>
    <dbReference type="NCBI Taxonomy" id="624388"/>
    <lineage>
        <taxon>Bacteria</taxon>
        <taxon>Pseudomonadati</taxon>
        <taxon>Pseudomonadota</taxon>
        <taxon>Alphaproteobacteria</taxon>
        <taxon>Sphingomonadales</taxon>
        <taxon>Sphingomonadaceae</taxon>
        <taxon>Novosphingobium</taxon>
    </lineage>
</organism>
<evidence type="ECO:0000313" key="2">
    <source>
        <dbReference type="EMBL" id="MFC0590626.1"/>
    </source>
</evidence>
<dbReference type="Proteomes" id="UP001589943">
    <property type="component" value="Unassembled WGS sequence"/>
</dbReference>
<dbReference type="PANTHER" id="PTHR46623">
    <property type="entry name" value="CARBOXYMETHYLENEBUTENOLIDASE-RELATED"/>
    <property type="match status" value="1"/>
</dbReference>
<name>A0ABV6PLA7_9SPHN</name>
<comment type="caution">
    <text evidence="2">The sequence shown here is derived from an EMBL/GenBank/DDBJ whole genome shotgun (WGS) entry which is preliminary data.</text>
</comment>
<sequence>MKFSGEVALAEWITLTMGDGHAMPCYHAMPEGAQRGGLILVQEIFGVTEHIRELCDEYAADGYEVLSPGLFDRQQPGCALGYSGADWERAVQIARQEHDWDQGIDDTARCVAWMKEKGGPVFMVGYCFGGSVSWRMAQLSDDLDAASCYYGGYIATRFADDAPKCATITHFGRYDSMVPIEPVEKLIEKAHPTAQHFIYEAGHGFNSDRRKDYHPESAELAKERTLMLFKALGG</sequence>
<dbReference type="EC" id="3.1.-.-" evidence="2"/>
<keyword evidence="3" id="KW-1185">Reference proteome</keyword>
<dbReference type="Gene3D" id="3.40.50.1820">
    <property type="entry name" value="alpha/beta hydrolase"/>
    <property type="match status" value="1"/>
</dbReference>
<evidence type="ECO:0000259" key="1">
    <source>
        <dbReference type="Pfam" id="PF01738"/>
    </source>
</evidence>
<gene>
    <name evidence="2" type="ORF">ACFFF7_14535</name>
</gene>
<dbReference type="SUPFAM" id="SSF53474">
    <property type="entry name" value="alpha/beta-Hydrolases"/>
    <property type="match status" value="1"/>
</dbReference>
<dbReference type="InterPro" id="IPR002925">
    <property type="entry name" value="Dienelactn_hydro"/>
</dbReference>